<dbReference type="InterPro" id="IPR041101">
    <property type="entry name" value="Transp_inhibit"/>
</dbReference>
<dbReference type="EMBL" id="GCKF01039935">
    <property type="protein sequence ID" value="JAG95634.1"/>
    <property type="molecule type" value="Transcribed_RNA"/>
</dbReference>
<evidence type="ECO:0000256" key="1">
    <source>
        <dbReference type="ARBA" id="ARBA00004123"/>
    </source>
</evidence>
<evidence type="ECO:0000313" key="8">
    <source>
        <dbReference type="EMBL" id="JAG95634.1"/>
    </source>
</evidence>
<dbReference type="GO" id="GO:0031146">
    <property type="term" value="P:SCF-dependent proteasomal ubiquitin-dependent protein catabolic process"/>
    <property type="evidence" value="ECO:0007669"/>
    <property type="project" value="TreeGrafter"/>
</dbReference>
<comment type="pathway">
    <text evidence="2">Protein modification; protein ubiquitination.</text>
</comment>
<evidence type="ECO:0000259" key="6">
    <source>
        <dbReference type="Pfam" id="PF18511"/>
    </source>
</evidence>
<dbReference type="PANTHER" id="PTHR16134">
    <property type="entry name" value="F-BOX/TPR REPEAT PROTEIN POF3"/>
    <property type="match status" value="1"/>
</dbReference>
<evidence type="ECO:0008006" key="9">
    <source>
        <dbReference type="Google" id="ProtNLM"/>
    </source>
</evidence>
<dbReference type="PANTHER" id="PTHR16134:SF148">
    <property type="entry name" value="S-PHASE KINASE-ASSOCIATED PROTEIN 2, ISOFORM A"/>
    <property type="match status" value="1"/>
</dbReference>
<dbReference type="Gene3D" id="1.20.1280.50">
    <property type="match status" value="1"/>
</dbReference>
<dbReference type="InterPro" id="IPR001611">
    <property type="entry name" value="Leu-rich_rpt"/>
</dbReference>
<dbReference type="CDD" id="cd22159">
    <property type="entry name" value="F-box_AtTIR1-like"/>
    <property type="match status" value="1"/>
</dbReference>
<dbReference type="InterPro" id="IPR041567">
    <property type="entry name" value="COI1_F-box"/>
</dbReference>
<dbReference type="AlphaFoldDB" id="A0A0D6QYK5"/>
<keyword evidence="5" id="KW-0927">Auxin signaling pathway</keyword>
<accession>A0A0D6QYK5</accession>
<organism evidence="8">
    <name type="scientific">Araucaria cunninghamii</name>
    <name type="common">Hoop pine</name>
    <name type="synonym">Moreton Bay pine</name>
    <dbReference type="NCBI Taxonomy" id="56994"/>
    <lineage>
        <taxon>Eukaryota</taxon>
        <taxon>Viridiplantae</taxon>
        <taxon>Streptophyta</taxon>
        <taxon>Embryophyta</taxon>
        <taxon>Tracheophyta</taxon>
        <taxon>Spermatophyta</taxon>
        <taxon>Pinopsida</taxon>
        <taxon>Pinidae</taxon>
        <taxon>Conifers II</taxon>
        <taxon>Araucariales</taxon>
        <taxon>Araucariaceae</taxon>
        <taxon>Araucaria</taxon>
    </lineage>
</organism>
<dbReference type="Gene3D" id="3.80.10.10">
    <property type="entry name" value="Ribonuclease Inhibitor"/>
    <property type="match status" value="1"/>
</dbReference>
<evidence type="ECO:0000259" key="7">
    <source>
        <dbReference type="Pfam" id="PF18791"/>
    </source>
</evidence>
<dbReference type="SUPFAM" id="SSF52047">
    <property type="entry name" value="RNI-like"/>
    <property type="match status" value="1"/>
</dbReference>
<proteinExistence type="predicted"/>
<dbReference type="SMART" id="SM00367">
    <property type="entry name" value="LRR_CC"/>
    <property type="match status" value="5"/>
</dbReference>
<dbReference type="GO" id="GO:0009734">
    <property type="term" value="P:auxin-activated signaling pathway"/>
    <property type="evidence" value="ECO:0007669"/>
    <property type="project" value="UniProtKB-KW"/>
</dbReference>
<dbReference type="InterPro" id="IPR032675">
    <property type="entry name" value="LRR_dom_sf"/>
</dbReference>
<dbReference type="Pfam" id="PF13516">
    <property type="entry name" value="LRR_6"/>
    <property type="match status" value="1"/>
</dbReference>
<keyword evidence="4" id="KW-0539">Nucleus</keyword>
<evidence type="ECO:0000256" key="3">
    <source>
        <dbReference type="ARBA" id="ARBA00022786"/>
    </source>
</evidence>
<dbReference type="InterPro" id="IPR006553">
    <property type="entry name" value="Leu-rich_rpt_Cys-con_subtyp"/>
</dbReference>
<dbReference type="Pfam" id="PF18791">
    <property type="entry name" value="Transp_inhibit"/>
    <property type="match status" value="1"/>
</dbReference>
<dbReference type="FunFam" id="3.80.10.10:FF:000029">
    <property type="entry name" value="Transport inhibitor response 1"/>
    <property type="match status" value="1"/>
</dbReference>
<evidence type="ECO:0000256" key="4">
    <source>
        <dbReference type="ARBA" id="ARBA00023242"/>
    </source>
</evidence>
<evidence type="ECO:0000256" key="2">
    <source>
        <dbReference type="ARBA" id="ARBA00004906"/>
    </source>
</evidence>
<comment type="subcellular location">
    <subcellularLocation>
        <location evidence="1">Nucleus</location>
    </subcellularLocation>
</comment>
<reference evidence="8" key="1">
    <citation type="submission" date="2015-03" db="EMBL/GenBank/DDBJ databases">
        <title>A transcriptome of Araucaria cunninghamii, an australian fine timber species.</title>
        <authorList>
            <person name="Jing Yi C.J.Y."/>
            <person name="Yin San L.Y.S."/>
            <person name="Abdul Karim S.S."/>
            <person name="Wan Azmi N.N."/>
            <person name="Hercus R.R."/>
            <person name="Croft L.L."/>
        </authorList>
    </citation>
    <scope>NUCLEOTIDE SEQUENCE</scope>
    <source>
        <strain evidence="8">MI0301</strain>
        <tissue evidence="8">Leaf</tissue>
    </source>
</reference>
<protein>
    <recommendedName>
        <fullName evidence="9">F-box domain-containing protein</fullName>
    </recommendedName>
</protein>
<dbReference type="Pfam" id="PF18511">
    <property type="entry name" value="F-box_5"/>
    <property type="match status" value="1"/>
</dbReference>
<evidence type="ECO:0000256" key="5">
    <source>
        <dbReference type="ARBA" id="ARBA00023294"/>
    </source>
</evidence>
<feature type="domain" description="COI1 F-box" evidence="6">
    <location>
        <begin position="16"/>
        <end position="53"/>
    </location>
</feature>
<keyword evidence="3" id="KW-0833">Ubl conjugation pathway</keyword>
<sequence length="577" mass="65780">MAKTAKSESETTIGALSSEVLERVLGFVESSKDRGNASMVCTAWYKAEAWSRRRVYIGNCYAVSAEILVRRFPKLTSILLKGKPRFSDFNMVPPHWGADLMPWLVVISEKYSFLEELRLKRMVVTDECLRFIARAFPNFKRLWLHSCEGFSTEGLAAIASHCRNLTELDVQENEIDDRGGYWLSCFPDNFNSLEILNFPCLQCEVNFDALERLVARCRSLKSLKLNKNISLEQLQRLLVKAPQLIELGTGSFSEELRQYAELEIGFNNCRQLRRLSLMGEAASRNLHVLHSVCKNLTFLNLSYICIGSMDFTNLVVNCHNLQRLWVLDTVKDKGLEAVSANCKELREIRVFPDTYGHELSGVTEKGIVAISRGCPNLCYILYFCKQMTNAAVISVAQNCPKFTHFRLCIMDPYQPDYLTEEPMDEAFGAVVKTCKNLRRLSVSGWLTDKTFEYIGRYAKQLETLSIAFAGSGDRGMQHLLQGCPKLRKLEIRDSPFGDKALLSGLERYESMRSLWMSACHVTLEGCRLLAQKMPRLNVELIKKDDDEENDENDGDKLYVYRTVAGRRKDAPNFVLQL</sequence>
<dbReference type="GO" id="GO:0019005">
    <property type="term" value="C:SCF ubiquitin ligase complex"/>
    <property type="evidence" value="ECO:0007669"/>
    <property type="project" value="TreeGrafter"/>
</dbReference>
<feature type="domain" description="Transport inhibitor response 1" evidence="7">
    <location>
        <begin position="73"/>
        <end position="119"/>
    </location>
</feature>
<dbReference type="GO" id="GO:0005634">
    <property type="term" value="C:nucleus"/>
    <property type="evidence" value="ECO:0007669"/>
    <property type="project" value="UniProtKB-SubCell"/>
</dbReference>
<name>A0A0D6QYK5_ARACU</name>